<evidence type="ECO:0000256" key="2">
    <source>
        <dbReference type="SAM" id="MobiDB-lite"/>
    </source>
</evidence>
<reference evidence="4 5" key="2">
    <citation type="submission" date="2024-05" db="EMBL/GenBank/DDBJ databases">
        <authorList>
            <person name="Chen Y."/>
            <person name="Shah S."/>
            <person name="Dougan E. K."/>
            <person name="Thang M."/>
            <person name="Chan C."/>
        </authorList>
    </citation>
    <scope>NUCLEOTIDE SEQUENCE [LARGE SCALE GENOMIC DNA]</scope>
</reference>
<evidence type="ECO:0000313" key="5">
    <source>
        <dbReference type="Proteomes" id="UP001152797"/>
    </source>
</evidence>
<feature type="compositionally biased region" description="Polar residues" evidence="2">
    <location>
        <begin position="685"/>
        <end position="698"/>
    </location>
</feature>
<accession>A0A9P1CZ70</accession>
<organism evidence="3">
    <name type="scientific">Cladocopium goreaui</name>
    <dbReference type="NCBI Taxonomy" id="2562237"/>
    <lineage>
        <taxon>Eukaryota</taxon>
        <taxon>Sar</taxon>
        <taxon>Alveolata</taxon>
        <taxon>Dinophyceae</taxon>
        <taxon>Suessiales</taxon>
        <taxon>Symbiodiniaceae</taxon>
        <taxon>Cladocopium</taxon>
    </lineage>
</organism>
<feature type="compositionally biased region" description="Basic and acidic residues" evidence="2">
    <location>
        <begin position="845"/>
        <end position="866"/>
    </location>
</feature>
<feature type="compositionally biased region" description="Basic and acidic residues" evidence="2">
    <location>
        <begin position="2479"/>
        <end position="2491"/>
    </location>
</feature>
<feature type="region of interest" description="Disordered" evidence="2">
    <location>
        <begin position="836"/>
        <end position="872"/>
    </location>
</feature>
<evidence type="ECO:0000256" key="1">
    <source>
        <dbReference type="PROSITE-ProRule" id="PRU00117"/>
    </source>
</evidence>
<evidence type="ECO:0000313" key="3">
    <source>
        <dbReference type="EMBL" id="CAI4000513.1"/>
    </source>
</evidence>
<feature type="region of interest" description="Disordered" evidence="2">
    <location>
        <begin position="305"/>
        <end position="325"/>
    </location>
</feature>
<dbReference type="EMBL" id="CAMXCT030002791">
    <property type="protein sequence ID" value="CAL4787825.1"/>
    <property type="molecule type" value="Genomic_DNA"/>
</dbReference>
<dbReference type="GO" id="GO:0003723">
    <property type="term" value="F:RNA binding"/>
    <property type="evidence" value="ECO:0007669"/>
    <property type="project" value="UniProtKB-UniRule"/>
</dbReference>
<dbReference type="EMBL" id="CAMXCT020002791">
    <property type="protein sequence ID" value="CAL1153888.1"/>
    <property type="molecule type" value="Genomic_DNA"/>
</dbReference>
<proteinExistence type="predicted"/>
<protein>
    <submittedName>
        <fullName evidence="4">CS domain-containing protein</fullName>
    </submittedName>
</protein>
<feature type="region of interest" description="Disordered" evidence="2">
    <location>
        <begin position="2390"/>
        <end position="2509"/>
    </location>
</feature>
<feature type="region of interest" description="Disordered" evidence="2">
    <location>
        <begin position="490"/>
        <end position="699"/>
    </location>
</feature>
<feature type="compositionally biased region" description="Basic and acidic residues" evidence="2">
    <location>
        <begin position="580"/>
        <end position="591"/>
    </location>
</feature>
<sequence>MFAAEHVRTAASKAAANTGSNLLFLVVPENFAGRLIGKKGANVQVDNACSLLVADLARIQKFQFAGCKLGLRTAEVELAVLIPEARTQWMISALQSCMVDISCTSAAAPPAALLGLDTVAGLLSKTQKNSGVRDYARTVDDSMRPVVTLEAVREAWAIGKATPLSRGQIIVSSQAAPLRSMGPSTTTVCFPPAPGDTLLRWPMAARLAQFQGAYAEPTVALWADTAVAGYVAATDQATAAMANAVAAAGGDNGAFAALVGWYREQGYYPTGGGTQSLGPGRPRSSKPMALHLAPETPRFHAPRVRRGFAEGPPRGGPGPEKEGEWEHAEGAVVVGVEGMPTGWRSPGDGEYERFKPARYDILEINGYDDKGDRQGTILVGVLKRAEEVKHGRSFEGMYLGASDEYYWYWATEGGGASLCERATYHLCEDSVRTCTQWPKRATVIHTDRFRHVVSSEVRDGRISWLRSKEIRDPIVLRLEQFEVLVRGRVSAGGPLGPYGRPPEADAADDSEDEGSSDSDSAQVRSRLKKLKAELRDAQKKLDKKSKTKGKKRREAGPSRGRRSSGDKKPRDRRRAGRSPSQEEKSSREPSRTKRKKKEKAITPEEEKRPLKKRREERSGSSTEGSPGESGDGGLFRSAKPAKVAAKKAGADRGPFGGGPPLHYNKGDEDSDSDSDSGFRDAPARSANQSGQQRLTRYSQKYPGRLASRLLIKMREASARDLVGANNEDTVTPPLASHFLLTVLIPALGQKASLRTQRELRTLGKGLDLLARGETGQCADLLGQRIKALDRASQEGQWTSAQFLELLPPDGVTLLERDEEMFLRQEFLLERKAKLYEKPQYTPRPPKGEGKGDKSQKGKGGGKEPRAKPMAARPPETLASALELVMQDQCKIGLAVHLAAYHLQNSGTSLGARMADAQAQCGERRQGSLGAMSPTDMYPLPPWMVDDLYPDDDENVRAWIKLMVVVLNESYGGDLPAPRLRGYNEAQHNCVMGLRAAVHALVSAGKFLTPLPELRVKLKEGRLDYAGEPMCLMEELIAEKVLPCWPKPGEAAVQKAEHFVPEGMKELLHQPRLLLLPEDQWPDSPPPAKVRATQEEWVKICRAGVERNMMVGLRIEEVFHDHRGRPVFNGAMAVPKYKKVGDREVRLQRFISNLVPANSSETSARCWTQFTAFGKAVDSSTFGYPPGELMYPAISVIPMGWLSSVSLTQAIVRHLVFDLSGVPKATEVRKTADFPAGSNVSVIYLDSFDELRKVNRGCRAVLEGTMSDHHRAFVDTCSRLGLPLNEGKRVVAATQGSLQGGEVDGTKGVFQLAVDKQVQLIGLSLTLLTADTVTEFELRHWIGKAIFGMSFRRPLMSLLEAVFQDVVRAQAGQVHLSPASRDEITMVMALVPLMAMNLRTTLDEEVTVTDASPTGGGGATSSEFKGEPQQTQHDGAACHQCGGTFDRDGRFPCPAGCGVALCGLSCIWRHRAGSCRRKAYQCPRFGERFAGTAVLSREVARIGGIEVQEPYDLEYGHDFFSPAGKAALQALEEDEGLRAEHWGPDSRYFSKARGRPVRLRDGSSVRGPQAVRDLSHTMGLPWLNGDMKTKLRKSNAMAMKSLKRGTICQEKGILHSVEHPWDSWIWELQPARQLEADSHTYACGSACCFNGDRERWVALLTNSQALALAVHKPECTDHGHLKSYEVELADDGTLYYPSEEAAAYPVAWCKSFAQGLRQDFTEQGFFEQSYENGRLAWLQDELGQATERLQDPGLCERASQALFQLEEGMRRGLEKDHLASMARRASIRGADVRLFLTVDETPQELPYPAYRWFWKEKLSFAWRISEHINYLEIRAFLAMLKRRVRQTRLHATRYLHVVDSAVTRGAISKGRSSSPQVNKLLRKVCALCLASDVYPLVAWTISRWNFADLASRLQGRTLEAYGKALQQFLSYLTRERLRIRSVSNLDSHLSEYINILYQEGEALSVAGHLLSAIKRFIPEFKLRLPAASQFHRNPQVLRVEDPLVLQLLQRFRPAADSPAMLWPLSLRKFHRGATYFFLTCGNIDTTVARGRWANARVARIYIDDGALALAEMRWTQPQKKAVRKWAKRLHHFYSPLRKVLAEQISARAEISEIALAAAEAEPLRSRMAEVPLLVEVLGFAEVTGRRYRRVRLVGKPGGVSEAAGLQPGEFRVRAAALSSLERGGELRATLAAAVGGKGIDLMDGEIAGDYVSTENFVLGATPRLSESAGDYAELLNQIKEDSGAATRVHSKSDALDIDCIEIAGSYLSKLHALLDLCALLWQLPQEEAVAPGAQVTLHLRSVGPCSFTAEEALRVARSRSATATALVGGGDRSVVIQLSGAQAAVCATAICLCRESERKAWFNERKHGPPALLVDYLSRWFGRDAGRLLRERQDRGNRGTKRGHHDGHEVKRPKTADPPLSVEGPVLGPLPEDKAENQETGEAAMVDPEAAEASSSEETELPSAETLPFFVVSQASSAHSPDECEQKEDKPEAPSPATSDEEEPSPVEIAAPLAEVLHGPADDINKGDMVEAAEAVDMVRSM</sequence>
<comment type="caution">
    <text evidence="3">The sequence shown here is derived from an EMBL/GenBank/DDBJ whole genome shotgun (WGS) entry which is preliminary data.</text>
</comment>
<reference evidence="3" key="1">
    <citation type="submission" date="2022-10" db="EMBL/GenBank/DDBJ databases">
        <authorList>
            <person name="Chen Y."/>
            <person name="Dougan E. K."/>
            <person name="Chan C."/>
            <person name="Rhodes N."/>
            <person name="Thang M."/>
        </authorList>
    </citation>
    <scope>NUCLEOTIDE SEQUENCE</scope>
</reference>
<dbReference type="OrthoDB" id="641149at2759"/>
<feature type="compositionally biased region" description="Basic and acidic residues" evidence="2">
    <location>
        <begin position="530"/>
        <end position="540"/>
    </location>
</feature>
<dbReference type="EMBL" id="CAMXCT010002791">
    <property type="protein sequence ID" value="CAI4000513.1"/>
    <property type="molecule type" value="Genomic_DNA"/>
</dbReference>
<dbReference type="Proteomes" id="UP001152797">
    <property type="component" value="Unassembled WGS sequence"/>
</dbReference>
<feature type="region of interest" description="Disordered" evidence="2">
    <location>
        <begin position="1407"/>
        <end position="1435"/>
    </location>
</feature>
<gene>
    <name evidence="3" type="ORF">C1SCF055_LOCUS26625</name>
</gene>
<feature type="compositionally biased region" description="Basic and acidic residues" evidence="2">
    <location>
        <begin position="599"/>
        <end position="618"/>
    </location>
</feature>
<feature type="compositionally biased region" description="Polar residues" evidence="2">
    <location>
        <begin position="1419"/>
        <end position="1432"/>
    </location>
</feature>
<name>A0A9P1CZ70_9DINO</name>
<feature type="compositionally biased region" description="Low complexity" evidence="2">
    <location>
        <begin position="638"/>
        <end position="647"/>
    </location>
</feature>
<keyword evidence="5" id="KW-1185">Reference proteome</keyword>
<keyword evidence="1" id="KW-0694">RNA-binding</keyword>
<feature type="compositionally biased region" description="Basic residues" evidence="2">
    <location>
        <begin position="541"/>
        <end position="553"/>
    </location>
</feature>
<evidence type="ECO:0000313" key="4">
    <source>
        <dbReference type="EMBL" id="CAL4787825.1"/>
    </source>
</evidence>
<feature type="compositionally biased region" description="Acidic residues" evidence="2">
    <location>
        <begin position="505"/>
        <end position="516"/>
    </location>
</feature>
<feature type="compositionally biased region" description="Basic and acidic residues" evidence="2">
    <location>
        <begin position="2405"/>
        <end position="2414"/>
    </location>
</feature>
<dbReference type="PROSITE" id="PS50084">
    <property type="entry name" value="KH_TYPE_1"/>
    <property type="match status" value="1"/>
</dbReference>